<gene>
    <name evidence="3" type="ORF">WDZ17_13325</name>
</gene>
<keyword evidence="4" id="KW-1185">Reference proteome</keyword>
<reference evidence="3 4" key="1">
    <citation type="journal article" date="2017" name="Int. J. Syst. Evol. Microbiol.">
        <title>Pseudokineococcus basanitobsidens sp. nov., isolated from volcanic rock.</title>
        <authorList>
            <person name="Lee D.W."/>
            <person name="Park M.Y."/>
            <person name="Kim J.J."/>
            <person name="Kim B.S."/>
        </authorList>
    </citation>
    <scope>NUCLEOTIDE SEQUENCE [LARGE SCALE GENOMIC DNA]</scope>
    <source>
        <strain evidence="3 4">DSM 103726</strain>
    </source>
</reference>
<feature type="transmembrane region" description="Helical" evidence="2">
    <location>
        <begin position="96"/>
        <end position="117"/>
    </location>
</feature>
<dbReference type="EMBL" id="JBBIAA010000019">
    <property type="protein sequence ID" value="MEJ5946274.1"/>
    <property type="molecule type" value="Genomic_DNA"/>
</dbReference>
<keyword evidence="2" id="KW-1133">Transmembrane helix</keyword>
<name>A0ABU8RMI9_9ACTN</name>
<proteinExistence type="predicted"/>
<comment type="caution">
    <text evidence="3">The sequence shown here is derived from an EMBL/GenBank/DDBJ whole genome shotgun (WGS) entry which is preliminary data.</text>
</comment>
<evidence type="ECO:0000313" key="4">
    <source>
        <dbReference type="Proteomes" id="UP001387100"/>
    </source>
</evidence>
<feature type="transmembrane region" description="Helical" evidence="2">
    <location>
        <begin position="71"/>
        <end position="89"/>
    </location>
</feature>
<dbReference type="InterPro" id="IPR038750">
    <property type="entry name" value="YczE/YyaS-like"/>
</dbReference>
<dbReference type="Pfam" id="PF19700">
    <property type="entry name" value="DUF6198"/>
    <property type="match status" value="1"/>
</dbReference>
<keyword evidence="2" id="KW-0472">Membrane</keyword>
<dbReference type="RefSeq" id="WP_339575658.1">
    <property type="nucleotide sequence ID" value="NZ_JBBIAA010000019.1"/>
</dbReference>
<evidence type="ECO:0000256" key="2">
    <source>
        <dbReference type="SAM" id="Phobius"/>
    </source>
</evidence>
<evidence type="ECO:0000256" key="1">
    <source>
        <dbReference type="SAM" id="MobiDB-lite"/>
    </source>
</evidence>
<feature type="compositionally biased region" description="Basic residues" evidence="1">
    <location>
        <begin position="241"/>
        <end position="254"/>
    </location>
</feature>
<feature type="region of interest" description="Disordered" evidence="1">
    <location>
        <begin position="219"/>
        <end position="254"/>
    </location>
</feature>
<dbReference type="Proteomes" id="UP001387100">
    <property type="component" value="Unassembled WGS sequence"/>
</dbReference>
<dbReference type="PANTHER" id="PTHR40078">
    <property type="entry name" value="INTEGRAL MEMBRANE PROTEIN-RELATED"/>
    <property type="match status" value="1"/>
</dbReference>
<feature type="compositionally biased region" description="Low complexity" evidence="1">
    <location>
        <begin position="223"/>
        <end position="232"/>
    </location>
</feature>
<keyword evidence="2" id="KW-0812">Transmembrane</keyword>
<evidence type="ECO:0008006" key="5">
    <source>
        <dbReference type="Google" id="ProtNLM"/>
    </source>
</evidence>
<organism evidence="3 4">
    <name type="scientific">Pseudokineococcus basanitobsidens</name>
    <dbReference type="NCBI Taxonomy" id="1926649"/>
    <lineage>
        <taxon>Bacteria</taxon>
        <taxon>Bacillati</taxon>
        <taxon>Actinomycetota</taxon>
        <taxon>Actinomycetes</taxon>
        <taxon>Kineosporiales</taxon>
        <taxon>Kineosporiaceae</taxon>
        <taxon>Pseudokineococcus</taxon>
    </lineage>
</organism>
<protein>
    <recommendedName>
        <fullName evidence="5">Membrane protein YczE</fullName>
    </recommendedName>
</protein>
<sequence>MSPSSRATRRGRAARAGSAAPRPAWSLRHRLARLAVGQLLFGVALAMVLRADLGASPWDVLHQGLALRTGWSFGLVLLVAGAVVLLCWVPLRVRPGVGTVANVVLVAAAVELGLRLLPAATSAPAAAGLLIGGVALNALGTALYVGARLGPGPRDGLMTGLVARTGRPVALVRGAIEGSVVLVGWLLGGTLGVGTLVFALAIGPLVGLLLPRLAMPVPERAAPDPGRGSGARPGPPVSDRRRPRRGRPRPRAAA</sequence>
<feature type="transmembrane region" description="Helical" evidence="2">
    <location>
        <begin position="31"/>
        <end position="51"/>
    </location>
</feature>
<feature type="transmembrane region" description="Helical" evidence="2">
    <location>
        <begin position="123"/>
        <end position="147"/>
    </location>
</feature>
<accession>A0ABU8RMI9</accession>
<dbReference type="PANTHER" id="PTHR40078:SF1">
    <property type="entry name" value="INTEGRAL MEMBRANE PROTEIN"/>
    <property type="match status" value="1"/>
</dbReference>
<evidence type="ECO:0000313" key="3">
    <source>
        <dbReference type="EMBL" id="MEJ5946274.1"/>
    </source>
</evidence>